<dbReference type="EMBL" id="CP003940">
    <property type="protein sequence ID" value="AFZ47288.1"/>
    <property type="molecule type" value="Genomic_DNA"/>
</dbReference>
<dbReference type="HOGENOM" id="CLU_052332_0_0_3"/>
<dbReference type="Pfam" id="PF01612">
    <property type="entry name" value="DNA_pol_A_exo1"/>
    <property type="match status" value="1"/>
</dbReference>
<dbReference type="GO" id="GO:0008408">
    <property type="term" value="F:3'-5' exonuclease activity"/>
    <property type="evidence" value="ECO:0007669"/>
    <property type="project" value="InterPro"/>
</dbReference>
<evidence type="ECO:0000313" key="4">
    <source>
        <dbReference type="Proteomes" id="UP000010483"/>
    </source>
</evidence>
<name>K9YMG7_CYASC</name>
<evidence type="ECO:0000256" key="1">
    <source>
        <dbReference type="SAM" id="Coils"/>
    </source>
</evidence>
<dbReference type="PANTHER" id="PTHR47649:SF1">
    <property type="entry name" value="RIBONUCLEASE D"/>
    <property type="match status" value="1"/>
</dbReference>
<dbReference type="SMART" id="SM00474">
    <property type="entry name" value="35EXOc"/>
    <property type="match status" value="1"/>
</dbReference>
<keyword evidence="4" id="KW-1185">Reference proteome</keyword>
<keyword evidence="1" id="KW-0175">Coiled coil</keyword>
<dbReference type="InterPro" id="IPR036397">
    <property type="entry name" value="RNaseH_sf"/>
</dbReference>
<protein>
    <submittedName>
        <fullName evidence="3">3'-5' exonuclease</fullName>
    </submittedName>
</protein>
<feature type="coiled-coil region" evidence="1">
    <location>
        <begin position="173"/>
        <end position="207"/>
    </location>
</feature>
<gene>
    <name evidence="3" type="ordered locus">Cyast_1323</name>
</gene>
<dbReference type="GO" id="GO:0006139">
    <property type="term" value="P:nucleobase-containing compound metabolic process"/>
    <property type="evidence" value="ECO:0007669"/>
    <property type="project" value="InterPro"/>
</dbReference>
<feature type="domain" description="3'-5' exonuclease" evidence="2">
    <location>
        <begin position="2"/>
        <end position="178"/>
    </location>
</feature>
<dbReference type="SUPFAM" id="SSF53098">
    <property type="entry name" value="Ribonuclease H-like"/>
    <property type="match status" value="1"/>
</dbReference>
<accession>K9YMG7</accession>
<dbReference type="Gene3D" id="3.30.420.10">
    <property type="entry name" value="Ribonuclease H-like superfamily/Ribonuclease H"/>
    <property type="match status" value="1"/>
</dbReference>
<dbReference type="eggNOG" id="COG0349">
    <property type="taxonomic scope" value="Bacteria"/>
</dbReference>
<dbReference type="AlphaFoldDB" id="K9YMG7"/>
<keyword evidence="3" id="KW-0378">Hydrolase</keyword>
<dbReference type="InterPro" id="IPR012337">
    <property type="entry name" value="RNaseH-like_sf"/>
</dbReference>
<dbReference type="GO" id="GO:0003676">
    <property type="term" value="F:nucleic acid binding"/>
    <property type="evidence" value="ECO:0007669"/>
    <property type="project" value="InterPro"/>
</dbReference>
<keyword evidence="3" id="KW-0269">Exonuclease</keyword>
<organism evidence="3 4">
    <name type="scientific">Cyanobacterium stanieri (strain ATCC 29140 / PCC 7202)</name>
    <dbReference type="NCBI Taxonomy" id="292563"/>
    <lineage>
        <taxon>Bacteria</taxon>
        <taxon>Bacillati</taxon>
        <taxon>Cyanobacteriota</taxon>
        <taxon>Cyanophyceae</taxon>
        <taxon>Oscillatoriophycideae</taxon>
        <taxon>Chroococcales</taxon>
        <taxon>Geminocystaceae</taxon>
        <taxon>Cyanobacterium</taxon>
    </lineage>
</organism>
<proteinExistence type="predicted"/>
<dbReference type="STRING" id="292563.Cyast_1323"/>
<reference evidence="4" key="1">
    <citation type="journal article" date="2013" name="Proc. Natl. Acad. Sci. U.S.A.">
        <title>Improving the coverage of the cyanobacterial phylum using diversity-driven genome sequencing.</title>
        <authorList>
            <person name="Shih P.M."/>
            <person name="Wu D."/>
            <person name="Latifi A."/>
            <person name="Axen S.D."/>
            <person name="Fewer D.P."/>
            <person name="Talla E."/>
            <person name="Calteau A."/>
            <person name="Cai F."/>
            <person name="Tandeau de Marsac N."/>
            <person name="Rippka R."/>
            <person name="Herdman M."/>
            <person name="Sivonen K."/>
            <person name="Coursin T."/>
            <person name="Laurent T."/>
            <person name="Goodwin L."/>
            <person name="Nolan M."/>
            <person name="Davenport K.W."/>
            <person name="Han C.S."/>
            <person name="Rubin E.M."/>
            <person name="Eisen J.A."/>
            <person name="Woyke T."/>
            <person name="Gugger M."/>
            <person name="Kerfeld C.A."/>
        </authorList>
    </citation>
    <scope>NUCLEOTIDE SEQUENCE [LARGE SCALE GENOMIC DNA]</scope>
    <source>
        <strain evidence="4">ATCC 29140 / PCC 7202</strain>
    </source>
</reference>
<dbReference type="BioCyc" id="CSTA292563:G1353-1336-MONOMER"/>
<dbReference type="InterPro" id="IPR002562">
    <property type="entry name" value="3'-5'_exonuclease_dom"/>
</dbReference>
<dbReference type="KEGG" id="csn:Cyast_1323"/>
<dbReference type="InterPro" id="IPR051086">
    <property type="entry name" value="RNase_D-like"/>
</dbReference>
<keyword evidence="3" id="KW-0540">Nuclease</keyword>
<dbReference type="PANTHER" id="PTHR47649">
    <property type="entry name" value="RIBONUCLEASE D"/>
    <property type="match status" value="1"/>
</dbReference>
<dbReference type="Proteomes" id="UP000010483">
    <property type="component" value="Chromosome"/>
</dbReference>
<sequence length="295" mass="34884">MYLTNKDEIQDIILDLKEAEILWVDTEVADYKTKNPRLSLIQVLAYPNNVDGSRTYIFDVLNKPEITDFFIEHIMSNKGIRKVFHNAQYDLRFLGKREAKNIFCTFELAKSIPHHILPVKSKSLKKLTEYFTDFQDIDKDEQGGDWGIRPLTQNQIKYAQMDCVYLAQVYKYLSVLNDTMQEENNSLESLSQRYKELEEQWLLLNSEIEYLKDKIKQIMIEENIEKSDLFRLSRVERNTVRTNLQDLVHLVEEKENELNFSIKLTNDIKKILGQNLDYLNTEVETSVFYTLKTID</sequence>
<evidence type="ECO:0000313" key="3">
    <source>
        <dbReference type="EMBL" id="AFZ47288.1"/>
    </source>
</evidence>
<evidence type="ECO:0000259" key="2">
    <source>
        <dbReference type="SMART" id="SM00474"/>
    </source>
</evidence>